<dbReference type="CTD" id="36380302"/>
<gene>
    <name evidence="17 19 20" type="ORF">SRAE_2000259800</name>
</gene>
<evidence type="ECO:0000256" key="6">
    <source>
        <dbReference type="ARBA" id="ARBA00013106"/>
    </source>
</evidence>
<evidence type="ECO:0000256" key="8">
    <source>
        <dbReference type="ARBA" id="ARBA00022723"/>
    </source>
</evidence>
<comment type="catalytic activity">
    <reaction evidence="1">
        <text>a myo-inositol phosphate + H2O = myo-inositol + phosphate</text>
        <dbReference type="Rhea" id="RHEA:24056"/>
        <dbReference type="ChEBI" id="CHEBI:15377"/>
        <dbReference type="ChEBI" id="CHEBI:17268"/>
        <dbReference type="ChEBI" id="CHEBI:43474"/>
        <dbReference type="ChEBI" id="CHEBI:84139"/>
        <dbReference type="EC" id="3.1.3.25"/>
    </reaction>
</comment>
<dbReference type="GO" id="GO:0005737">
    <property type="term" value="C:cytoplasm"/>
    <property type="evidence" value="ECO:0007669"/>
    <property type="project" value="UniProtKB-ARBA"/>
</dbReference>
<dbReference type="GO" id="GO:0046872">
    <property type="term" value="F:metal ion binding"/>
    <property type="evidence" value="ECO:0007669"/>
    <property type="project" value="UniProtKB-KW"/>
</dbReference>
<dbReference type="STRING" id="34506.A0A090LDU7"/>
<comment type="pathway">
    <text evidence="4">Polyol metabolism; myo-inositol biosynthesis; myo-inositol from D-glucose 6-phosphate: step 2/2.</text>
</comment>
<dbReference type="PANTHER" id="PTHR43028">
    <property type="entry name" value="3'(2'),5'-BISPHOSPHATE NUCLEOTIDASE 1"/>
    <property type="match status" value="1"/>
</dbReference>
<comment type="cofactor">
    <cofactor evidence="2 15">
        <name>Mg(2+)</name>
        <dbReference type="ChEBI" id="CHEBI:18420"/>
    </cofactor>
</comment>
<reference evidence="19" key="2">
    <citation type="submission" date="2020-12" db="UniProtKB">
        <authorList>
            <consortium name="WormBaseParasite"/>
        </authorList>
    </citation>
    <scope>IDENTIFICATION</scope>
</reference>
<keyword evidence="12 16" id="KW-0472">Membrane</keyword>
<keyword evidence="9" id="KW-0378">Hydrolase</keyword>
<dbReference type="FunFam" id="3.30.540.10:FF:000012">
    <property type="entry name" value="Blast:Putative inositol monophosphatase 3"/>
    <property type="match status" value="1"/>
</dbReference>
<organism evidence="17">
    <name type="scientific">Strongyloides ratti</name>
    <name type="common">Parasitic roundworm</name>
    <dbReference type="NCBI Taxonomy" id="34506"/>
    <lineage>
        <taxon>Eukaryota</taxon>
        <taxon>Metazoa</taxon>
        <taxon>Ecdysozoa</taxon>
        <taxon>Nematoda</taxon>
        <taxon>Chromadorea</taxon>
        <taxon>Rhabditida</taxon>
        <taxon>Tylenchina</taxon>
        <taxon>Panagrolaimomorpha</taxon>
        <taxon>Strongyloidoidea</taxon>
        <taxon>Strongyloididae</taxon>
        <taxon>Strongyloides</taxon>
    </lineage>
</organism>
<dbReference type="RefSeq" id="XP_024507137.1">
    <property type="nucleotide sequence ID" value="XM_024653685.1"/>
</dbReference>
<dbReference type="SUPFAM" id="SSF56655">
    <property type="entry name" value="Carbohydrate phosphatase"/>
    <property type="match status" value="1"/>
</dbReference>
<keyword evidence="7 16" id="KW-0812">Transmembrane</keyword>
<dbReference type="GeneID" id="36380302"/>
<dbReference type="GO" id="GO:0016020">
    <property type="term" value="C:membrane"/>
    <property type="evidence" value="ECO:0007669"/>
    <property type="project" value="UniProtKB-SubCell"/>
</dbReference>
<evidence type="ECO:0000256" key="10">
    <source>
        <dbReference type="ARBA" id="ARBA00022842"/>
    </source>
</evidence>
<feature type="binding site" evidence="15">
    <location>
        <position position="162"/>
    </location>
    <ligand>
        <name>Mg(2+)</name>
        <dbReference type="ChEBI" id="CHEBI:18420"/>
        <label>1</label>
        <note>catalytic</note>
    </ligand>
</feature>
<evidence type="ECO:0000256" key="2">
    <source>
        <dbReference type="ARBA" id="ARBA00001946"/>
    </source>
</evidence>
<evidence type="ECO:0000256" key="15">
    <source>
        <dbReference type="PIRSR" id="PIRSR600760-2"/>
    </source>
</evidence>
<feature type="binding site" evidence="15">
    <location>
        <position position="113"/>
    </location>
    <ligand>
        <name>Mg(2+)</name>
        <dbReference type="ChEBI" id="CHEBI:18420"/>
        <label>1</label>
        <note>catalytic</note>
    </ligand>
</feature>
<feature type="binding site" evidence="15">
    <location>
        <position position="163"/>
    </location>
    <ligand>
        <name>Mg(2+)</name>
        <dbReference type="ChEBI" id="CHEBI:18420"/>
        <label>1</label>
        <note>catalytic</note>
    </ligand>
</feature>
<evidence type="ECO:0000256" key="4">
    <source>
        <dbReference type="ARBA" id="ARBA00005152"/>
    </source>
</evidence>
<dbReference type="InterPro" id="IPR000760">
    <property type="entry name" value="Inositol_monophosphatase-like"/>
</dbReference>
<keyword evidence="8 15" id="KW-0479">Metal-binding</keyword>
<dbReference type="OrthoDB" id="74460at2759"/>
<evidence type="ECO:0000313" key="17">
    <source>
        <dbReference type="EMBL" id="CEF67937.1"/>
    </source>
</evidence>
<dbReference type="Pfam" id="PF00459">
    <property type="entry name" value="Inositol_P"/>
    <property type="match status" value="1"/>
</dbReference>
<dbReference type="InterPro" id="IPR020550">
    <property type="entry name" value="Inositol_monophosphatase_CS"/>
</dbReference>
<evidence type="ECO:0000256" key="11">
    <source>
        <dbReference type="ARBA" id="ARBA00022989"/>
    </source>
</evidence>
<evidence type="ECO:0000256" key="12">
    <source>
        <dbReference type="ARBA" id="ARBA00023136"/>
    </source>
</evidence>
<dbReference type="GO" id="GO:0052834">
    <property type="term" value="F:inositol monophosphate phosphatase activity"/>
    <property type="evidence" value="ECO:0007669"/>
    <property type="project" value="UniProtKB-EC"/>
</dbReference>
<dbReference type="PROSITE" id="PS00630">
    <property type="entry name" value="IMP_2"/>
    <property type="match status" value="1"/>
</dbReference>
<keyword evidence="10 15" id="KW-0460">Magnesium</keyword>
<feature type="binding site" evidence="15">
    <location>
        <position position="289"/>
    </location>
    <ligand>
        <name>Mg(2+)</name>
        <dbReference type="ChEBI" id="CHEBI:18420"/>
        <label>1</label>
        <note>catalytic</note>
    </ligand>
</feature>
<dbReference type="WormBase" id="SRAE_2000259800">
    <property type="protein sequence ID" value="SRP03255"/>
    <property type="gene ID" value="WBGene00262809"/>
</dbReference>
<reference evidence="17 18" key="1">
    <citation type="submission" date="2014-09" db="EMBL/GenBank/DDBJ databases">
        <authorList>
            <person name="Martin A.A."/>
        </authorList>
    </citation>
    <scope>NUCLEOTIDE SEQUENCE</scope>
    <source>
        <strain evidence="18">ED321</strain>
        <strain evidence="17">ED321 Heterogonic</strain>
    </source>
</reference>
<evidence type="ECO:0000256" key="13">
    <source>
        <dbReference type="ARBA" id="ARBA00042119"/>
    </source>
</evidence>
<dbReference type="InterPro" id="IPR050725">
    <property type="entry name" value="CysQ/Inositol_MonoPase"/>
</dbReference>
<evidence type="ECO:0000256" key="16">
    <source>
        <dbReference type="SAM" id="Phobius"/>
    </source>
</evidence>
<dbReference type="eggNOG" id="KOG3853">
    <property type="taxonomic scope" value="Eukaryota"/>
</dbReference>
<name>A0A090LDU7_STRRB</name>
<dbReference type="EC" id="3.1.3.25" evidence="6"/>
<evidence type="ECO:0000256" key="7">
    <source>
        <dbReference type="ARBA" id="ARBA00022692"/>
    </source>
</evidence>
<dbReference type="GO" id="GO:0012505">
    <property type="term" value="C:endomembrane system"/>
    <property type="evidence" value="ECO:0007669"/>
    <property type="project" value="TreeGrafter"/>
</dbReference>
<dbReference type="AlphaFoldDB" id="A0A090LDU7"/>
<dbReference type="OMA" id="FPSRKYL"/>
<evidence type="ECO:0000313" key="18">
    <source>
        <dbReference type="Proteomes" id="UP000035682"/>
    </source>
</evidence>
<dbReference type="WBParaSite" id="SRAE_2000259800.1">
    <property type="protein sequence ID" value="SRAE_2000259800.1"/>
    <property type="gene ID" value="WBGene00262809"/>
</dbReference>
<comment type="similarity">
    <text evidence="5">Belongs to the inositol monophosphatase superfamily.</text>
</comment>
<evidence type="ECO:0000313" key="19">
    <source>
        <dbReference type="WBParaSite" id="SRAE_2000259800.1"/>
    </source>
</evidence>
<proteinExistence type="inferred from homology"/>
<dbReference type="GO" id="GO:0046854">
    <property type="term" value="P:phosphatidylinositol phosphate biosynthetic process"/>
    <property type="evidence" value="ECO:0007669"/>
    <property type="project" value="InterPro"/>
</dbReference>
<dbReference type="EMBL" id="LN609529">
    <property type="protein sequence ID" value="CEF67937.1"/>
    <property type="molecule type" value="Genomic_DNA"/>
</dbReference>
<keyword evidence="11 16" id="KW-1133">Transmembrane helix</keyword>
<evidence type="ECO:0000256" key="9">
    <source>
        <dbReference type="ARBA" id="ARBA00022801"/>
    </source>
</evidence>
<evidence type="ECO:0000313" key="20">
    <source>
        <dbReference type="WormBase" id="SRAE_2000259800"/>
    </source>
</evidence>
<dbReference type="Proteomes" id="UP000035682">
    <property type="component" value="Unplaced"/>
</dbReference>
<evidence type="ECO:0000256" key="1">
    <source>
        <dbReference type="ARBA" id="ARBA00001033"/>
    </source>
</evidence>
<dbReference type="GO" id="GO:0008254">
    <property type="term" value="F:3'-nucleotidase activity"/>
    <property type="evidence" value="ECO:0007669"/>
    <property type="project" value="TreeGrafter"/>
</dbReference>
<comment type="subcellular location">
    <subcellularLocation>
        <location evidence="3">Membrane</location>
        <topology evidence="3">Single-pass membrane protein</topology>
    </subcellularLocation>
</comment>
<feature type="binding site" evidence="15">
    <location>
        <position position="160"/>
    </location>
    <ligand>
        <name>Mg(2+)</name>
        <dbReference type="ChEBI" id="CHEBI:18420"/>
        <label>1</label>
        <note>catalytic</note>
    </ligand>
</feature>
<evidence type="ECO:0000256" key="14">
    <source>
        <dbReference type="ARBA" id="ARBA00042949"/>
    </source>
</evidence>
<evidence type="ECO:0000256" key="3">
    <source>
        <dbReference type="ARBA" id="ARBA00004167"/>
    </source>
</evidence>
<feature type="transmembrane region" description="Helical" evidence="16">
    <location>
        <begin position="12"/>
        <end position="29"/>
    </location>
</feature>
<accession>A0A090LDU7</accession>
<dbReference type="Gene3D" id="3.40.190.80">
    <property type="match status" value="1"/>
</dbReference>
<dbReference type="PANTHER" id="PTHR43028:SF4">
    <property type="entry name" value="INOSITOL MONOPHOSPHATASE 3"/>
    <property type="match status" value="1"/>
</dbReference>
<protein>
    <recommendedName>
        <fullName evidence="6">inositol-phosphate phosphatase</fullName>
        <ecNumber evidence="6">3.1.3.25</ecNumber>
    </recommendedName>
    <alternativeName>
        <fullName evidence="14">Inositol-1(or 4)-monophosphatase 3</fullName>
    </alternativeName>
    <alternativeName>
        <fullName evidence="13">Myo-inositol monophosphatase A3</fullName>
    </alternativeName>
</protein>
<sequence length="497" mass="56825">MVNLSPNLKRIFSAFVIFSFGYLGYLVFFKEGPDFMDYRVYIKDVASYVVLATQLGGKVVYDLYNEKSLELNIKSKGKLDVGIQELFTDADVNSNAIMIKVLSRLPNIRVISEEKEPAGKNFNLDKYEEFRRPFWAEMKDVISQLPEDSFEVSKLNIWIDPLDATQEYTEGLTQYVTTMGCVTYKGEPIFGAIYRPFYNETIIGYGFGNNRWAATKVYKGEISKEEWSNAPKKVVVSRSHAGDVKDVVVKSLGSEYEVEGAGGAGYKVLRLLNGTAMYYIHSTTIKKWDTCAGHALLKSVGGDIVKFDGQPIDYTVDKDEDIYSRNGLVAAITNPYTTVKNAMNIEKFNKLTWERFQKRDDYLRLMKNVETLLDNYRFNLAKIRVTSGYNYALENQKNIGDLELEPVLYCLISNDEVFSLENVNILCEKETSKNNKDITPKKNLFRPFGMLENIYVKNARKSIEQVLSLSCELATLRKELLILDKEYYAARDTLEFC</sequence>
<dbReference type="Gene3D" id="3.30.540.10">
    <property type="entry name" value="Fructose-1,6-Bisphosphatase, subunit A, domain 1"/>
    <property type="match status" value="1"/>
</dbReference>
<keyword evidence="18" id="KW-1185">Reference proteome</keyword>
<evidence type="ECO:0000256" key="5">
    <source>
        <dbReference type="ARBA" id="ARBA00009759"/>
    </source>
</evidence>